<evidence type="ECO:0000256" key="1">
    <source>
        <dbReference type="ARBA" id="ARBA00007626"/>
    </source>
</evidence>
<dbReference type="Pfam" id="PF13041">
    <property type="entry name" value="PPR_2"/>
    <property type="match status" value="1"/>
</dbReference>
<protein>
    <recommendedName>
        <fullName evidence="6">Pentatricopeptide repeat-containing protein</fullName>
    </recommendedName>
</protein>
<feature type="repeat" description="PPR" evidence="3">
    <location>
        <begin position="290"/>
        <end position="324"/>
    </location>
</feature>
<evidence type="ECO:0008006" key="6">
    <source>
        <dbReference type="Google" id="ProtNLM"/>
    </source>
</evidence>
<proteinExistence type="inferred from homology"/>
<sequence length="504" mass="57469">MKALRGGMERSLFHCHKVGFPSKPVPFSATSYSLFRPLINRRKCNSLTRFLKLPAFPYRAFAVSSFVGHRKILLLLPRPDCWLLCLRALPAAASTNTLNSRCPVISFRSLGSHRHQMSDSADKHPDKLAEVIELIERDETDMESKLTQRNLNISFLLVTKILHSLNGRGISALRFFHWVQKNPSSFTPNSEIYNLIIDNCGRLEDYDSMLLLLGKFSSIRHCLTEKAFGFLATYLSDRQRAMNSVKRVVQILNQVKGSCRSSGIYYLIKVLCALNHFDLAIFVMEETARKTSYYNILMAAKCKRGYFDEARELFDEMKSFGCDPTVKSYNCLLGSLCKNGRVVEACELLEKMEKLGFSPDAVTFEIIAVHACRLGRLDFGLELLYHMISEGVKPRLTTHAAFVKGLFFSGRPKDAYMYVADMREKDKCSVNSNYSLLVKLLNISGRVVHAQELLVEMMKKGIKPHFPVYVRVLKELYRLGMRDRSADLKCRFLRLSLSSKELSV</sequence>
<evidence type="ECO:0000313" key="5">
    <source>
        <dbReference type="Proteomes" id="UP000825729"/>
    </source>
</evidence>
<dbReference type="PANTHER" id="PTHR47936">
    <property type="entry name" value="PPR_LONG DOMAIN-CONTAINING PROTEIN"/>
    <property type="match status" value="1"/>
</dbReference>
<dbReference type="InterPro" id="IPR011990">
    <property type="entry name" value="TPR-like_helical_dom_sf"/>
</dbReference>
<keyword evidence="5" id="KW-1185">Reference proteome</keyword>
<dbReference type="PROSITE" id="PS51375">
    <property type="entry name" value="PPR"/>
    <property type="match status" value="4"/>
</dbReference>
<keyword evidence="2" id="KW-0677">Repeat</keyword>
<dbReference type="InterPro" id="IPR002885">
    <property type="entry name" value="PPR_rpt"/>
</dbReference>
<dbReference type="EMBL" id="JAINDJ010000002">
    <property type="protein sequence ID" value="KAG9459731.1"/>
    <property type="molecule type" value="Genomic_DNA"/>
</dbReference>
<comment type="similarity">
    <text evidence="1">Belongs to the PPR family. P subfamily.</text>
</comment>
<dbReference type="Pfam" id="PF01535">
    <property type="entry name" value="PPR"/>
    <property type="match status" value="1"/>
</dbReference>
<dbReference type="NCBIfam" id="TIGR00756">
    <property type="entry name" value="PPR"/>
    <property type="match status" value="2"/>
</dbReference>
<dbReference type="PANTHER" id="PTHR47936:SF3">
    <property type="entry name" value="PENTACOTRIPEPTIDE-REPEAT REGION OF PRORP DOMAIN-CONTAINING PROTEIN"/>
    <property type="match status" value="1"/>
</dbReference>
<dbReference type="AlphaFoldDB" id="A0AAV7FHE9"/>
<accession>A0AAV7FHE9</accession>
<name>A0AAV7FHE9_ARIFI</name>
<feature type="repeat" description="PPR" evidence="3">
    <location>
        <begin position="430"/>
        <end position="464"/>
    </location>
</feature>
<dbReference type="Proteomes" id="UP000825729">
    <property type="component" value="Unassembled WGS sequence"/>
</dbReference>
<evidence type="ECO:0000256" key="3">
    <source>
        <dbReference type="PROSITE-ProRule" id="PRU00708"/>
    </source>
</evidence>
<feature type="repeat" description="PPR" evidence="3">
    <location>
        <begin position="325"/>
        <end position="359"/>
    </location>
</feature>
<organism evidence="4 5">
    <name type="scientific">Aristolochia fimbriata</name>
    <name type="common">White veined hardy Dutchman's pipe vine</name>
    <dbReference type="NCBI Taxonomy" id="158543"/>
    <lineage>
        <taxon>Eukaryota</taxon>
        <taxon>Viridiplantae</taxon>
        <taxon>Streptophyta</taxon>
        <taxon>Embryophyta</taxon>
        <taxon>Tracheophyta</taxon>
        <taxon>Spermatophyta</taxon>
        <taxon>Magnoliopsida</taxon>
        <taxon>Magnoliidae</taxon>
        <taxon>Piperales</taxon>
        <taxon>Aristolochiaceae</taxon>
        <taxon>Aristolochia</taxon>
    </lineage>
</organism>
<gene>
    <name evidence="4" type="ORF">H6P81_004239</name>
</gene>
<comment type="caution">
    <text evidence="4">The sequence shown here is derived from an EMBL/GenBank/DDBJ whole genome shotgun (WGS) entry which is preliminary data.</text>
</comment>
<dbReference type="Gene3D" id="1.25.40.10">
    <property type="entry name" value="Tetratricopeptide repeat domain"/>
    <property type="match status" value="2"/>
</dbReference>
<reference evidence="4 5" key="1">
    <citation type="submission" date="2021-07" db="EMBL/GenBank/DDBJ databases">
        <title>The Aristolochia fimbriata genome: insights into angiosperm evolution, floral development and chemical biosynthesis.</title>
        <authorList>
            <person name="Jiao Y."/>
        </authorList>
    </citation>
    <scope>NUCLEOTIDE SEQUENCE [LARGE SCALE GENOMIC DNA]</scope>
    <source>
        <strain evidence="4">IBCAS-2021</strain>
        <tissue evidence="4">Leaf</tissue>
    </source>
</reference>
<feature type="repeat" description="PPR" evidence="3">
    <location>
        <begin position="360"/>
        <end position="394"/>
    </location>
</feature>
<evidence type="ECO:0000313" key="4">
    <source>
        <dbReference type="EMBL" id="KAG9459731.1"/>
    </source>
</evidence>
<evidence type="ECO:0000256" key="2">
    <source>
        <dbReference type="ARBA" id="ARBA00022737"/>
    </source>
</evidence>